<gene>
    <name evidence="2" type="ORF">SAMN03084138_02407</name>
</gene>
<organism evidence="2 3">
    <name type="scientific">Enterovibrio norvegicus DSM 15893</name>
    <dbReference type="NCBI Taxonomy" id="1121869"/>
    <lineage>
        <taxon>Bacteria</taxon>
        <taxon>Pseudomonadati</taxon>
        <taxon>Pseudomonadota</taxon>
        <taxon>Gammaproteobacteria</taxon>
        <taxon>Vibrionales</taxon>
        <taxon>Vibrionaceae</taxon>
        <taxon>Enterovibrio</taxon>
    </lineage>
</organism>
<dbReference type="AlphaFoldDB" id="A0A1I5R0L7"/>
<dbReference type="GeneID" id="35871014"/>
<dbReference type="RefSeq" id="WP_074927059.1">
    <property type="nucleotide sequence ID" value="NZ_FOWR01000016.1"/>
</dbReference>
<keyword evidence="1" id="KW-0472">Membrane</keyword>
<feature type="transmembrane region" description="Helical" evidence="1">
    <location>
        <begin position="13"/>
        <end position="35"/>
    </location>
</feature>
<dbReference type="Proteomes" id="UP000182692">
    <property type="component" value="Unassembled WGS sequence"/>
</dbReference>
<dbReference type="STRING" id="1121869.SAMN03084138_02407"/>
<proteinExistence type="predicted"/>
<dbReference type="EMBL" id="FOWR01000016">
    <property type="protein sequence ID" value="SFP52058.1"/>
    <property type="molecule type" value="Genomic_DNA"/>
</dbReference>
<evidence type="ECO:0000313" key="2">
    <source>
        <dbReference type="EMBL" id="SFP52058.1"/>
    </source>
</evidence>
<dbReference type="OrthoDB" id="5917055at2"/>
<evidence type="ECO:0000256" key="1">
    <source>
        <dbReference type="SAM" id="Phobius"/>
    </source>
</evidence>
<evidence type="ECO:0000313" key="3">
    <source>
        <dbReference type="Proteomes" id="UP000182692"/>
    </source>
</evidence>
<keyword evidence="1" id="KW-1133">Transmembrane helix</keyword>
<reference evidence="2 3" key="1">
    <citation type="submission" date="2016-10" db="EMBL/GenBank/DDBJ databases">
        <authorList>
            <person name="de Groot N.N."/>
        </authorList>
    </citation>
    <scope>NUCLEOTIDE SEQUENCE [LARGE SCALE GENOMIC DNA]</scope>
    <source>
        <strain evidence="2 3">DSM 15893</strain>
    </source>
</reference>
<keyword evidence="1" id="KW-0812">Transmembrane</keyword>
<name>A0A1I5R0L7_9GAMM</name>
<accession>A0A1I5R0L7</accession>
<sequence length="203" mass="22520">MRSAKWNRTPVEWGILTVLIGGFVIAAIPVFEGIVRYADKVEFRYLANAFQGAAQNVYFHSRLSHASSEQGKSIVVLEGEHFRLTDEIAGNGQYPFALESGAKTLSALTAQDCGALFKAFTGQSYWLEQDTRPRAFSRTLPRVRAVAVLENGTQPSPPYCRFERPVHAGFMKDGSSDVLINHVFAYYPASGRVEVLNKSGERQ</sequence>
<protein>
    <submittedName>
        <fullName evidence="2">Uncharacterized protein</fullName>
    </submittedName>
</protein>